<organism evidence="1 2">
    <name type="scientific">Candidatus Woesebacteria bacterium GW2011_GWB1_39_12</name>
    <dbReference type="NCBI Taxonomy" id="1618574"/>
    <lineage>
        <taxon>Bacteria</taxon>
        <taxon>Candidatus Woeseibacteriota</taxon>
    </lineage>
</organism>
<evidence type="ECO:0000313" key="1">
    <source>
        <dbReference type="EMBL" id="KKR00577.1"/>
    </source>
</evidence>
<gene>
    <name evidence="1" type="ORF">UT24_C0011G0030</name>
</gene>
<sequence length="31" mass="3546">MDFIDELQKVVPADVPNYSFNGMIQPSTNQF</sequence>
<name>A0A0G0QFR6_9BACT</name>
<dbReference type="STRING" id="1618574.UT24_C0011G0030"/>
<comment type="caution">
    <text evidence="1">The sequence shown here is derived from an EMBL/GenBank/DDBJ whole genome shotgun (WGS) entry which is preliminary data.</text>
</comment>
<reference evidence="1 2" key="1">
    <citation type="journal article" date="2015" name="Nature">
        <title>rRNA introns, odd ribosomes, and small enigmatic genomes across a large radiation of phyla.</title>
        <authorList>
            <person name="Brown C.T."/>
            <person name="Hug L.A."/>
            <person name="Thomas B.C."/>
            <person name="Sharon I."/>
            <person name="Castelle C.J."/>
            <person name="Singh A."/>
            <person name="Wilkins M.J."/>
            <person name="Williams K.H."/>
            <person name="Banfield J.F."/>
        </authorList>
    </citation>
    <scope>NUCLEOTIDE SEQUENCE [LARGE SCALE GENOMIC DNA]</scope>
</reference>
<evidence type="ECO:0000313" key="2">
    <source>
        <dbReference type="Proteomes" id="UP000033881"/>
    </source>
</evidence>
<dbReference type="EMBL" id="LBWB01000011">
    <property type="protein sequence ID" value="KKR00577.1"/>
    <property type="molecule type" value="Genomic_DNA"/>
</dbReference>
<accession>A0A0G0QFR6</accession>
<proteinExistence type="predicted"/>
<protein>
    <submittedName>
        <fullName evidence="1">Uncharacterized protein</fullName>
    </submittedName>
</protein>
<dbReference type="Proteomes" id="UP000033881">
    <property type="component" value="Unassembled WGS sequence"/>
</dbReference>
<dbReference type="AlphaFoldDB" id="A0A0G0QFR6"/>